<dbReference type="Gramene" id="GBG75491">
    <property type="protein sequence ID" value="GBG75491"/>
    <property type="gene ID" value="CBR_g20122"/>
</dbReference>
<proteinExistence type="predicted"/>
<keyword evidence="4" id="KW-1185">Reference proteome</keyword>
<dbReference type="InterPro" id="IPR036875">
    <property type="entry name" value="Znf_CCHC_sf"/>
</dbReference>
<feature type="coiled-coil region" evidence="1">
    <location>
        <begin position="99"/>
        <end position="152"/>
    </location>
</feature>
<feature type="compositionally biased region" description="Basic residues" evidence="2">
    <location>
        <begin position="275"/>
        <end position="294"/>
    </location>
</feature>
<feature type="region of interest" description="Disordered" evidence="2">
    <location>
        <begin position="203"/>
        <end position="325"/>
    </location>
</feature>
<accession>A0A388KZN2</accession>
<protein>
    <recommendedName>
        <fullName evidence="5">CCHC-type domain-containing protein</fullName>
    </recommendedName>
</protein>
<evidence type="ECO:0000313" key="4">
    <source>
        <dbReference type="Proteomes" id="UP000265515"/>
    </source>
</evidence>
<comment type="caution">
    <text evidence="3">The sequence shown here is derived from an EMBL/GenBank/DDBJ whole genome shotgun (WGS) entry which is preliminary data.</text>
</comment>
<keyword evidence="1" id="KW-0175">Coiled coil</keyword>
<sequence>MSSSKRYGNDRDRRPYRLSVKCFNYDESGHYANQCPHRERRYNSSRPSTSSDSRRARSPRRFETRKSYTASKEETVLRERVAELTKGVATIKEHFEAVQAKKEEKNRRKLEKARAIEKERLKQEEEDTHLAQEAARCEAKKQKKEAKAKQEAVLKAKMKKEVTMHAALPMSEIKDDWIQQWKTYFIPTLAGDRCDIKGKKQVVHEPEYRSESEYSSEGSETSVTQELSEKTERLCITEKRKRADDVPIGDSPPMEAPPKRTPMRGCIHIGERSHRVTRARTKGTRTPIRAKKQSPIKTSLSKLTKNRKLSPPSGKPTSASKSFSRLRFRDTIMKELKDRNAKELQRYCKDESTPFVGKIDAIFDLAEHRAQLRFPCIVPASDVIQISESKDVEANASNENQE</sequence>
<dbReference type="AlphaFoldDB" id="A0A388KZN2"/>
<dbReference type="EMBL" id="BFEA01000225">
    <property type="protein sequence ID" value="GBG75491.1"/>
    <property type="molecule type" value="Genomic_DNA"/>
</dbReference>
<gene>
    <name evidence="3" type="ORF">CBR_g20122</name>
</gene>
<feature type="compositionally biased region" description="Basic and acidic residues" evidence="2">
    <location>
        <begin position="52"/>
        <end position="70"/>
    </location>
</feature>
<reference evidence="3 4" key="1">
    <citation type="journal article" date="2018" name="Cell">
        <title>The Chara Genome: Secondary Complexity and Implications for Plant Terrestrialization.</title>
        <authorList>
            <person name="Nishiyama T."/>
            <person name="Sakayama H."/>
            <person name="Vries J.D."/>
            <person name="Buschmann H."/>
            <person name="Saint-Marcoux D."/>
            <person name="Ullrich K.K."/>
            <person name="Haas F.B."/>
            <person name="Vanderstraeten L."/>
            <person name="Becker D."/>
            <person name="Lang D."/>
            <person name="Vosolsobe S."/>
            <person name="Rombauts S."/>
            <person name="Wilhelmsson P.K.I."/>
            <person name="Janitza P."/>
            <person name="Kern R."/>
            <person name="Heyl A."/>
            <person name="Rumpler F."/>
            <person name="Villalobos L.I.A.C."/>
            <person name="Clay J.M."/>
            <person name="Skokan R."/>
            <person name="Toyoda A."/>
            <person name="Suzuki Y."/>
            <person name="Kagoshima H."/>
            <person name="Schijlen E."/>
            <person name="Tajeshwar N."/>
            <person name="Catarino B."/>
            <person name="Hetherington A.J."/>
            <person name="Saltykova A."/>
            <person name="Bonnot C."/>
            <person name="Breuninger H."/>
            <person name="Symeonidi A."/>
            <person name="Radhakrishnan G.V."/>
            <person name="Van Nieuwerburgh F."/>
            <person name="Deforce D."/>
            <person name="Chang C."/>
            <person name="Karol K.G."/>
            <person name="Hedrich R."/>
            <person name="Ulvskov P."/>
            <person name="Glockner G."/>
            <person name="Delwiche C.F."/>
            <person name="Petrasek J."/>
            <person name="Van de Peer Y."/>
            <person name="Friml J."/>
            <person name="Beilby M."/>
            <person name="Dolan L."/>
            <person name="Kohara Y."/>
            <person name="Sugano S."/>
            <person name="Fujiyama A."/>
            <person name="Delaux P.-M."/>
            <person name="Quint M."/>
            <person name="TheiBen G."/>
            <person name="Hagemann M."/>
            <person name="Harholt J."/>
            <person name="Dunand C."/>
            <person name="Zachgo S."/>
            <person name="Langdale J."/>
            <person name="Maumus F."/>
            <person name="Straeten D.V.D."/>
            <person name="Gould S.B."/>
            <person name="Rensing S.A."/>
        </authorList>
    </citation>
    <scope>NUCLEOTIDE SEQUENCE [LARGE SCALE GENOMIC DNA]</scope>
    <source>
        <strain evidence="3 4">S276</strain>
    </source>
</reference>
<feature type="region of interest" description="Disordered" evidence="2">
    <location>
        <begin position="28"/>
        <end position="70"/>
    </location>
</feature>
<dbReference type="SUPFAM" id="SSF57756">
    <property type="entry name" value="Retrovirus zinc finger-like domains"/>
    <property type="match status" value="1"/>
</dbReference>
<evidence type="ECO:0008006" key="5">
    <source>
        <dbReference type="Google" id="ProtNLM"/>
    </source>
</evidence>
<evidence type="ECO:0000256" key="2">
    <source>
        <dbReference type="SAM" id="MobiDB-lite"/>
    </source>
</evidence>
<dbReference type="Gene3D" id="4.10.60.10">
    <property type="entry name" value="Zinc finger, CCHC-type"/>
    <property type="match status" value="1"/>
</dbReference>
<evidence type="ECO:0000313" key="3">
    <source>
        <dbReference type="EMBL" id="GBG75491.1"/>
    </source>
</evidence>
<evidence type="ECO:0000256" key="1">
    <source>
        <dbReference type="SAM" id="Coils"/>
    </source>
</evidence>
<dbReference type="GO" id="GO:0008270">
    <property type="term" value="F:zinc ion binding"/>
    <property type="evidence" value="ECO:0007669"/>
    <property type="project" value="InterPro"/>
</dbReference>
<dbReference type="GO" id="GO:0003676">
    <property type="term" value="F:nucleic acid binding"/>
    <property type="evidence" value="ECO:0007669"/>
    <property type="project" value="InterPro"/>
</dbReference>
<feature type="compositionally biased region" description="Low complexity" evidence="2">
    <location>
        <begin position="213"/>
        <end position="222"/>
    </location>
</feature>
<organism evidence="3 4">
    <name type="scientific">Chara braunii</name>
    <name type="common">Braun's stonewort</name>
    <dbReference type="NCBI Taxonomy" id="69332"/>
    <lineage>
        <taxon>Eukaryota</taxon>
        <taxon>Viridiplantae</taxon>
        <taxon>Streptophyta</taxon>
        <taxon>Charophyceae</taxon>
        <taxon>Charales</taxon>
        <taxon>Characeae</taxon>
        <taxon>Chara</taxon>
    </lineage>
</organism>
<dbReference type="Proteomes" id="UP000265515">
    <property type="component" value="Unassembled WGS sequence"/>
</dbReference>
<feature type="compositionally biased region" description="Basic and acidic residues" evidence="2">
    <location>
        <begin position="227"/>
        <end position="245"/>
    </location>
</feature>
<feature type="compositionally biased region" description="Basic and acidic residues" evidence="2">
    <location>
        <begin position="203"/>
        <end position="212"/>
    </location>
</feature>
<name>A0A388KZN2_CHABU</name>